<sequence>MDMLTRERGGRLVYQVHDRISVPEDVPVLGVEKGDEGIIRELVLHNDTVTAFVEVSYSTGRTRGWILMEIMPEEKVSSYTPVN</sequence>
<dbReference type="AlphaFoldDB" id="A0A6J4R1K7"/>
<protein>
    <submittedName>
        <fullName evidence="1">Uncharacterized protein</fullName>
    </submittedName>
</protein>
<proteinExistence type="predicted"/>
<organism evidence="1">
    <name type="scientific">uncultured Rubrobacteraceae bacterium</name>
    <dbReference type="NCBI Taxonomy" id="349277"/>
    <lineage>
        <taxon>Bacteria</taxon>
        <taxon>Bacillati</taxon>
        <taxon>Actinomycetota</taxon>
        <taxon>Rubrobacteria</taxon>
        <taxon>Rubrobacterales</taxon>
        <taxon>Rubrobacteraceae</taxon>
        <taxon>environmental samples</taxon>
    </lineage>
</organism>
<gene>
    <name evidence="1" type="ORF">AVDCRST_MAG28-2679</name>
</gene>
<reference evidence="1" key="1">
    <citation type="submission" date="2020-02" db="EMBL/GenBank/DDBJ databases">
        <authorList>
            <person name="Meier V. D."/>
        </authorList>
    </citation>
    <scope>NUCLEOTIDE SEQUENCE</scope>
    <source>
        <strain evidence="1">AVDCRST_MAG28</strain>
    </source>
</reference>
<name>A0A6J4R1K7_9ACTN</name>
<evidence type="ECO:0000313" key="1">
    <source>
        <dbReference type="EMBL" id="CAA9457270.1"/>
    </source>
</evidence>
<accession>A0A6J4R1K7</accession>
<dbReference type="EMBL" id="CADCVE010000060">
    <property type="protein sequence ID" value="CAA9457270.1"/>
    <property type="molecule type" value="Genomic_DNA"/>
</dbReference>